<accession>A0A9D0ZU97</accession>
<feature type="domain" description="Metallo-beta-lactamase" evidence="1">
    <location>
        <begin position="11"/>
        <end position="173"/>
    </location>
</feature>
<dbReference type="PANTHER" id="PTHR47619">
    <property type="entry name" value="METALLO-HYDROLASE YYCJ-RELATED"/>
    <property type="match status" value="1"/>
</dbReference>
<organism evidence="2 3">
    <name type="scientific">Candidatus Coprosoma intestinipullorum</name>
    <dbReference type="NCBI Taxonomy" id="2840752"/>
    <lineage>
        <taxon>Bacteria</taxon>
        <taxon>Bacillati</taxon>
        <taxon>Bacillota</taxon>
        <taxon>Bacillota incertae sedis</taxon>
        <taxon>Candidatus Coprosoma</taxon>
    </lineage>
</organism>
<reference evidence="2" key="2">
    <citation type="journal article" date="2021" name="PeerJ">
        <title>Extensive microbial diversity within the chicken gut microbiome revealed by metagenomics and culture.</title>
        <authorList>
            <person name="Gilroy R."/>
            <person name="Ravi A."/>
            <person name="Getino M."/>
            <person name="Pursley I."/>
            <person name="Horton D.L."/>
            <person name="Alikhan N.F."/>
            <person name="Baker D."/>
            <person name="Gharbi K."/>
            <person name="Hall N."/>
            <person name="Watson M."/>
            <person name="Adriaenssens E.M."/>
            <person name="Foster-Nyarko E."/>
            <person name="Jarju S."/>
            <person name="Secka A."/>
            <person name="Antonio M."/>
            <person name="Oren A."/>
            <person name="Chaudhuri R.R."/>
            <person name="La Ragione R."/>
            <person name="Hildebrand F."/>
            <person name="Pallen M.J."/>
        </authorList>
    </citation>
    <scope>NUCLEOTIDE SEQUENCE</scope>
    <source>
        <strain evidence="2">CHK147-3167</strain>
    </source>
</reference>
<dbReference type="Gene3D" id="3.60.15.10">
    <property type="entry name" value="Ribonuclease Z/Hydroxyacylglutathione hydrolase-like"/>
    <property type="match status" value="1"/>
</dbReference>
<dbReference type="PANTHER" id="PTHR47619:SF1">
    <property type="entry name" value="EXODEOXYRIBONUCLEASE WALJ"/>
    <property type="match status" value="1"/>
</dbReference>
<protein>
    <submittedName>
        <fullName evidence="2">MBL fold metallo-hydrolase</fullName>
    </submittedName>
</protein>
<reference evidence="2" key="1">
    <citation type="submission" date="2020-10" db="EMBL/GenBank/DDBJ databases">
        <authorList>
            <person name="Gilroy R."/>
        </authorList>
    </citation>
    <scope>NUCLEOTIDE SEQUENCE</scope>
    <source>
        <strain evidence="2">CHK147-3167</strain>
    </source>
</reference>
<comment type="caution">
    <text evidence="2">The sequence shown here is derived from an EMBL/GenBank/DDBJ whole genome shotgun (WGS) entry which is preliminary data.</text>
</comment>
<name>A0A9D0ZU97_9FIRM</name>
<dbReference type="AlphaFoldDB" id="A0A9D0ZU97"/>
<evidence type="ECO:0000313" key="3">
    <source>
        <dbReference type="Proteomes" id="UP000886786"/>
    </source>
</evidence>
<dbReference type="InterPro" id="IPR001279">
    <property type="entry name" value="Metallo-B-lactamas"/>
</dbReference>
<proteinExistence type="predicted"/>
<dbReference type="InterPro" id="IPR052533">
    <property type="entry name" value="WalJ/YycJ-like"/>
</dbReference>
<gene>
    <name evidence="2" type="ORF">IAB27_07800</name>
</gene>
<evidence type="ECO:0000313" key="2">
    <source>
        <dbReference type="EMBL" id="HIQ91495.1"/>
    </source>
</evidence>
<evidence type="ECO:0000259" key="1">
    <source>
        <dbReference type="SMART" id="SM00849"/>
    </source>
</evidence>
<dbReference type="Proteomes" id="UP000886786">
    <property type="component" value="Unassembled WGS sequence"/>
</dbReference>
<sequence length="252" mass="28768">MKVCQLATGSKGNSSYFETGKVRFLVDIGLSCAQEEKLLADIGVNADDIDFIFITHTHSDHTAGLKTFTKKHRAKVFLTPPMLRELKFDLPNYEFIGEELEVADLGVITFKTSHDVADSNGYVFVHKGRTAVYITDTGYLNKRVFDKITNRNLYIIESNHDVKMLREGPYPYRLQQRILSDEGHLSNKDTSYYLSQVVGPKTEKIVLIHLSESNNTPQLALSCLKETFERENLKLPEVVISYQHERTEVYEV</sequence>
<dbReference type="InterPro" id="IPR036866">
    <property type="entry name" value="RibonucZ/Hydroxyglut_hydro"/>
</dbReference>
<dbReference type="SMART" id="SM00849">
    <property type="entry name" value="Lactamase_B"/>
    <property type="match status" value="1"/>
</dbReference>
<dbReference type="EMBL" id="DVFV01000134">
    <property type="protein sequence ID" value="HIQ91495.1"/>
    <property type="molecule type" value="Genomic_DNA"/>
</dbReference>
<dbReference type="SUPFAM" id="SSF56281">
    <property type="entry name" value="Metallo-hydrolase/oxidoreductase"/>
    <property type="match status" value="1"/>
</dbReference>
<dbReference type="Pfam" id="PF12706">
    <property type="entry name" value="Lactamase_B_2"/>
    <property type="match status" value="1"/>
</dbReference>